<dbReference type="PROSITE" id="PS51925">
    <property type="entry name" value="SWIB_MDM2"/>
    <property type="match status" value="1"/>
</dbReference>
<feature type="region of interest" description="Disordered" evidence="1">
    <location>
        <begin position="1"/>
        <end position="28"/>
    </location>
</feature>
<gene>
    <name evidence="3" type="ORF">MICPUN_86659</name>
</gene>
<dbReference type="PANTHER" id="PTHR13844">
    <property type="entry name" value="SWI/SNF-RELATED MATRIX-ASSOCIATED ACTIN-DEPENDENT REGULATOR OF CHROMATIN SUBFAMILY D"/>
    <property type="match status" value="1"/>
</dbReference>
<dbReference type="Gene3D" id="1.10.245.10">
    <property type="entry name" value="SWIB/MDM2 domain"/>
    <property type="match status" value="1"/>
</dbReference>
<dbReference type="FunCoup" id="C1EED9">
    <property type="interactions" value="1651"/>
</dbReference>
<dbReference type="EMBL" id="CP001330">
    <property type="protein sequence ID" value="ACO66518.1"/>
    <property type="molecule type" value="Genomic_DNA"/>
</dbReference>
<evidence type="ECO:0000256" key="1">
    <source>
        <dbReference type="SAM" id="MobiDB-lite"/>
    </source>
</evidence>
<reference evidence="3 4" key="1">
    <citation type="journal article" date="2009" name="Science">
        <title>Green evolution and dynamic adaptations revealed by genomes of the marine picoeukaryotes Micromonas.</title>
        <authorList>
            <person name="Worden A.Z."/>
            <person name="Lee J.H."/>
            <person name="Mock T."/>
            <person name="Rouze P."/>
            <person name="Simmons M.P."/>
            <person name="Aerts A.L."/>
            <person name="Allen A.E."/>
            <person name="Cuvelier M.L."/>
            <person name="Derelle E."/>
            <person name="Everett M.V."/>
            <person name="Foulon E."/>
            <person name="Grimwood J."/>
            <person name="Gundlach H."/>
            <person name="Henrissat B."/>
            <person name="Napoli C."/>
            <person name="McDonald S.M."/>
            <person name="Parker M.S."/>
            <person name="Rombauts S."/>
            <person name="Salamov A."/>
            <person name="Von Dassow P."/>
            <person name="Badger J.H."/>
            <person name="Coutinho P.M."/>
            <person name="Demir E."/>
            <person name="Dubchak I."/>
            <person name="Gentemann C."/>
            <person name="Eikrem W."/>
            <person name="Gready J.E."/>
            <person name="John U."/>
            <person name="Lanier W."/>
            <person name="Lindquist E.A."/>
            <person name="Lucas S."/>
            <person name="Mayer K.F."/>
            <person name="Moreau H."/>
            <person name="Not F."/>
            <person name="Otillar R."/>
            <person name="Panaud O."/>
            <person name="Pangilinan J."/>
            <person name="Paulsen I."/>
            <person name="Piegu B."/>
            <person name="Poliakov A."/>
            <person name="Robbens S."/>
            <person name="Schmutz J."/>
            <person name="Toulza E."/>
            <person name="Wyss T."/>
            <person name="Zelensky A."/>
            <person name="Zhou K."/>
            <person name="Armbrust E.V."/>
            <person name="Bhattacharya D."/>
            <person name="Goodenough U.W."/>
            <person name="Van de Peer Y."/>
            <person name="Grigoriev I.V."/>
        </authorList>
    </citation>
    <scope>NUCLEOTIDE SEQUENCE [LARGE SCALE GENOMIC DNA]</scope>
    <source>
        <strain evidence="4">RCC299 / NOUM17</strain>
    </source>
</reference>
<name>C1EED9_MICCC</name>
<protein>
    <submittedName>
        <fullName evidence="3">SWI/SNF and RSC chromatin remodeling complex protein</fullName>
    </submittedName>
</protein>
<dbReference type="InterPro" id="IPR003121">
    <property type="entry name" value="SWIB_MDM2_domain"/>
</dbReference>
<keyword evidence="4" id="KW-1185">Reference proteome</keyword>
<feature type="region of interest" description="Disordered" evidence="1">
    <location>
        <begin position="146"/>
        <end position="177"/>
    </location>
</feature>
<evidence type="ECO:0000313" key="3">
    <source>
        <dbReference type="EMBL" id="ACO66518.1"/>
    </source>
</evidence>
<dbReference type="InParanoid" id="C1EED9"/>
<dbReference type="CDD" id="cd10568">
    <property type="entry name" value="SWIB_like"/>
    <property type="match status" value="1"/>
</dbReference>
<dbReference type="SUPFAM" id="SSF47592">
    <property type="entry name" value="SWIB/MDM2 domain"/>
    <property type="match status" value="1"/>
</dbReference>
<dbReference type="STRING" id="296587.C1EED9"/>
<dbReference type="GeneID" id="8247383"/>
<dbReference type="Proteomes" id="UP000002009">
    <property type="component" value="Chromosome 11"/>
</dbReference>
<dbReference type="KEGG" id="mis:MICPUN_86659"/>
<feature type="compositionally biased region" description="Basic residues" evidence="1">
    <location>
        <begin position="13"/>
        <end position="23"/>
    </location>
</feature>
<dbReference type="OrthoDB" id="10263741at2759"/>
<sequence>MSTKFAEVAPRAGRGRGRGRGRRNYQEQQQKLFQEKVVASIPASAVFTQLQEFERRVDATLARKKAEVNEALKSAPRDPRTVRIYVYNTWKEANPAEGEDASWTLHVQGRVLAPHECADGTAGGDYDPETEPKFSEFVRSVEIRLDPAAPPPPAADGAAPAKESDEPIRWDSDKAPADAKPVDGFEVKRVGNTDRKAKILIAVKHEPERYKPKPELSRLLGLDLETRPRLIAALWQYCRLNDLLDKEDATLVSLDDRLRSLFRKGSNGEKESAKFVDLCEMMCAGCLDPAPPVELDYVVRTRGRKNPTHPDCYDLLVDVPGGDKAPHNFVEGIGRDAEIAALDAKIQAGIKKIERHLQRRSYFLGFSHSPVDFINTVVAQQARDIAIVRNDGRKRRLAERRTEFYNKPWVDEAVMQYVTRQSKAGKI</sequence>
<proteinExistence type="predicted"/>
<organism evidence="3 4">
    <name type="scientific">Micromonas commoda (strain RCC299 / NOUM17 / CCMP2709)</name>
    <name type="common">Picoplanktonic green alga</name>
    <dbReference type="NCBI Taxonomy" id="296587"/>
    <lineage>
        <taxon>Eukaryota</taxon>
        <taxon>Viridiplantae</taxon>
        <taxon>Chlorophyta</taxon>
        <taxon>Mamiellophyceae</taxon>
        <taxon>Mamiellales</taxon>
        <taxon>Mamiellaceae</taxon>
        <taxon>Micromonas</taxon>
    </lineage>
</organism>
<feature type="compositionally biased region" description="Basic and acidic residues" evidence="1">
    <location>
        <begin position="162"/>
        <end position="177"/>
    </location>
</feature>
<dbReference type="AlphaFoldDB" id="C1EED9"/>
<evidence type="ECO:0000259" key="2">
    <source>
        <dbReference type="PROSITE" id="PS51925"/>
    </source>
</evidence>
<dbReference type="RefSeq" id="XP_002505260.1">
    <property type="nucleotide sequence ID" value="XM_002505214.1"/>
</dbReference>
<dbReference type="InterPro" id="IPR036885">
    <property type="entry name" value="SWIB_MDM2_dom_sf"/>
</dbReference>
<dbReference type="Pfam" id="PF02201">
    <property type="entry name" value="SWIB"/>
    <property type="match status" value="1"/>
</dbReference>
<dbReference type="OMA" id="VMDSKHH"/>
<dbReference type="eggNOG" id="KOG2570">
    <property type="taxonomic scope" value="Eukaryota"/>
</dbReference>
<evidence type="ECO:0000313" key="4">
    <source>
        <dbReference type="Proteomes" id="UP000002009"/>
    </source>
</evidence>
<feature type="domain" description="DM2" evidence="2">
    <location>
        <begin position="205"/>
        <end position="288"/>
    </location>
</feature>
<accession>C1EED9</accession>